<dbReference type="InterPro" id="IPR020783">
    <property type="entry name" value="Ribosomal_uL11_C"/>
</dbReference>
<evidence type="ECO:0000259" key="9">
    <source>
        <dbReference type="Pfam" id="PF00298"/>
    </source>
</evidence>
<proteinExistence type="inferred from homology"/>
<dbReference type="Pfam" id="PF03946">
    <property type="entry name" value="Ribosomal_L11_N"/>
    <property type="match status" value="1"/>
</dbReference>
<dbReference type="InterPro" id="IPR036769">
    <property type="entry name" value="Ribosomal_uL11_C_sf"/>
</dbReference>
<dbReference type="GO" id="GO:0070180">
    <property type="term" value="F:large ribosomal subunit rRNA binding"/>
    <property type="evidence" value="ECO:0007669"/>
    <property type="project" value="TreeGrafter"/>
</dbReference>
<dbReference type="SUPFAM" id="SSF54747">
    <property type="entry name" value="Ribosomal L11/L12e N-terminal domain"/>
    <property type="match status" value="1"/>
</dbReference>
<evidence type="ECO:0000313" key="11">
    <source>
        <dbReference type="EMBL" id="RZF46838.1"/>
    </source>
</evidence>
<dbReference type="STRING" id="195883.A0A482XNA5"/>
<evidence type="ECO:0000256" key="7">
    <source>
        <dbReference type="RuleBase" id="RU003978"/>
    </source>
</evidence>
<evidence type="ECO:0000256" key="2">
    <source>
        <dbReference type="ARBA" id="ARBA00022980"/>
    </source>
</evidence>
<evidence type="ECO:0000256" key="4">
    <source>
        <dbReference type="ARBA" id="ARBA00038782"/>
    </source>
</evidence>
<dbReference type="Gene3D" id="3.30.1550.10">
    <property type="entry name" value="Ribosomal protein L11/L12, N-terminal domain"/>
    <property type="match status" value="1"/>
</dbReference>
<dbReference type="FunFam" id="1.10.10.250:FF:000003">
    <property type="entry name" value="Mitochondrial ribosomal protein L11"/>
    <property type="match status" value="1"/>
</dbReference>
<sequence length="197" mass="21691">MSKGVARLKGIKKTTDKIKHGTKISTYIPAGLASVGPPLGPMLGQRGLNIAAFCKDFNEKTKDIKEGIPLPAKIHVNPDKSYSLILHKPPATYYLKQAAGIQRGSMSPAKDICGKVTLKHIYEIAKIKSEDPVNECKPLMELCVALIGSARSIGIQVVRDLDPEEYKVFLEERAKVVEEQLKELQEKREAKMLRAAA</sequence>
<dbReference type="PANTHER" id="PTHR11661">
    <property type="entry name" value="60S RIBOSOMAL PROTEIN L12"/>
    <property type="match status" value="1"/>
</dbReference>
<dbReference type="InterPro" id="IPR036796">
    <property type="entry name" value="Ribosomal_uL11_N_sf"/>
</dbReference>
<dbReference type="CDD" id="cd00349">
    <property type="entry name" value="Ribosomal_L11"/>
    <property type="match status" value="1"/>
</dbReference>
<dbReference type="Gene3D" id="1.10.10.250">
    <property type="entry name" value="Ribosomal protein L11, C-terminal domain"/>
    <property type="match status" value="1"/>
</dbReference>
<evidence type="ECO:0000256" key="1">
    <source>
        <dbReference type="ARBA" id="ARBA00010537"/>
    </source>
</evidence>
<evidence type="ECO:0000256" key="5">
    <source>
        <dbReference type="ARBA" id="ARBA00040104"/>
    </source>
</evidence>
<name>A0A482XNA5_LAOST</name>
<dbReference type="Pfam" id="PF00298">
    <property type="entry name" value="Ribosomal_L11"/>
    <property type="match status" value="1"/>
</dbReference>
<dbReference type="AlphaFoldDB" id="A0A482XNA5"/>
<dbReference type="InterPro" id="IPR006519">
    <property type="entry name" value="Ribosomal_uL11_bac-typ"/>
</dbReference>
<gene>
    <name evidence="11" type="ORF">LSTR_LSTR008070</name>
</gene>
<keyword evidence="3 7" id="KW-0687">Ribonucleoprotein</keyword>
<dbReference type="HAMAP" id="MF_00736">
    <property type="entry name" value="Ribosomal_uL11"/>
    <property type="match status" value="1"/>
</dbReference>
<feature type="domain" description="Large ribosomal subunit protein uL11 C-terminal" evidence="9">
    <location>
        <begin position="88"/>
        <end position="157"/>
    </location>
</feature>
<dbReference type="OrthoDB" id="1091498at2759"/>
<reference evidence="11 12" key="1">
    <citation type="journal article" date="2017" name="Gigascience">
        <title>Genome sequence of the small brown planthopper, Laodelphax striatellus.</title>
        <authorList>
            <person name="Zhu J."/>
            <person name="Jiang F."/>
            <person name="Wang X."/>
            <person name="Yang P."/>
            <person name="Bao Y."/>
            <person name="Zhao W."/>
            <person name="Wang W."/>
            <person name="Lu H."/>
            <person name="Wang Q."/>
            <person name="Cui N."/>
            <person name="Li J."/>
            <person name="Chen X."/>
            <person name="Luo L."/>
            <person name="Yu J."/>
            <person name="Kang L."/>
            <person name="Cui F."/>
        </authorList>
    </citation>
    <scope>NUCLEOTIDE SEQUENCE [LARGE SCALE GENOMIC DNA]</scope>
    <source>
        <strain evidence="11">Lst14</strain>
    </source>
</reference>
<organism evidence="11 12">
    <name type="scientific">Laodelphax striatellus</name>
    <name type="common">Small brown planthopper</name>
    <name type="synonym">Delphax striatella</name>
    <dbReference type="NCBI Taxonomy" id="195883"/>
    <lineage>
        <taxon>Eukaryota</taxon>
        <taxon>Metazoa</taxon>
        <taxon>Ecdysozoa</taxon>
        <taxon>Arthropoda</taxon>
        <taxon>Hexapoda</taxon>
        <taxon>Insecta</taxon>
        <taxon>Pterygota</taxon>
        <taxon>Neoptera</taxon>
        <taxon>Paraneoptera</taxon>
        <taxon>Hemiptera</taxon>
        <taxon>Auchenorrhyncha</taxon>
        <taxon>Fulgoroidea</taxon>
        <taxon>Delphacidae</taxon>
        <taxon>Criomorphinae</taxon>
        <taxon>Laodelphax</taxon>
    </lineage>
</organism>
<keyword evidence="8" id="KW-0175">Coiled coil</keyword>
<dbReference type="InterPro" id="IPR020784">
    <property type="entry name" value="Ribosomal_uL11_N"/>
</dbReference>
<dbReference type="SMR" id="A0A482XNA5"/>
<keyword evidence="2 7" id="KW-0689">Ribosomal protein</keyword>
<dbReference type="FunCoup" id="A0A482XNA5">
    <property type="interactions" value="823"/>
</dbReference>
<comment type="subunit">
    <text evidence="4">Component of the mitochondrial ribosome large subunit (39S) which comprises a 16S rRNA and about 50 distinct proteins.</text>
</comment>
<feature type="domain" description="Large ribosomal subunit protein uL11 N-terminal" evidence="10">
    <location>
        <begin position="25"/>
        <end position="82"/>
    </location>
</feature>
<evidence type="ECO:0000256" key="6">
    <source>
        <dbReference type="ARBA" id="ARBA00041455"/>
    </source>
</evidence>
<evidence type="ECO:0000313" key="12">
    <source>
        <dbReference type="Proteomes" id="UP000291343"/>
    </source>
</evidence>
<dbReference type="SUPFAM" id="SSF46906">
    <property type="entry name" value="Ribosomal protein L11, C-terminal domain"/>
    <property type="match status" value="1"/>
</dbReference>
<dbReference type="NCBIfam" id="TIGR01632">
    <property type="entry name" value="L11_bact"/>
    <property type="match status" value="1"/>
</dbReference>
<dbReference type="InParanoid" id="A0A482XNA5"/>
<dbReference type="GO" id="GO:0006412">
    <property type="term" value="P:translation"/>
    <property type="evidence" value="ECO:0007669"/>
    <property type="project" value="InterPro"/>
</dbReference>
<accession>A0A482XNA5</accession>
<dbReference type="EMBL" id="QKKF02005666">
    <property type="protein sequence ID" value="RZF46838.1"/>
    <property type="molecule type" value="Genomic_DNA"/>
</dbReference>
<evidence type="ECO:0000256" key="8">
    <source>
        <dbReference type="SAM" id="Coils"/>
    </source>
</evidence>
<dbReference type="PANTHER" id="PTHR11661:SF1">
    <property type="entry name" value="LARGE RIBOSOMAL SUBUNIT PROTEIN UL11M"/>
    <property type="match status" value="1"/>
</dbReference>
<comment type="caution">
    <text evidence="11">The sequence shown here is derived from an EMBL/GenBank/DDBJ whole genome shotgun (WGS) entry which is preliminary data.</text>
</comment>
<dbReference type="InterPro" id="IPR000911">
    <property type="entry name" value="Ribosomal_uL11"/>
</dbReference>
<evidence type="ECO:0000256" key="3">
    <source>
        <dbReference type="ARBA" id="ARBA00023274"/>
    </source>
</evidence>
<evidence type="ECO:0000259" key="10">
    <source>
        <dbReference type="Pfam" id="PF03946"/>
    </source>
</evidence>
<protein>
    <recommendedName>
        <fullName evidence="5">Large ribosomal subunit protein uL11m</fullName>
    </recommendedName>
    <alternativeName>
        <fullName evidence="6">39S ribosomal protein L11, mitochondrial</fullName>
    </alternativeName>
</protein>
<dbReference type="GO" id="GO:0003735">
    <property type="term" value="F:structural constituent of ribosome"/>
    <property type="evidence" value="ECO:0007669"/>
    <property type="project" value="InterPro"/>
</dbReference>
<dbReference type="GO" id="GO:0005762">
    <property type="term" value="C:mitochondrial large ribosomal subunit"/>
    <property type="evidence" value="ECO:0007669"/>
    <property type="project" value="TreeGrafter"/>
</dbReference>
<keyword evidence="12" id="KW-1185">Reference proteome</keyword>
<dbReference type="Proteomes" id="UP000291343">
    <property type="component" value="Unassembled WGS sequence"/>
</dbReference>
<dbReference type="SMART" id="SM00649">
    <property type="entry name" value="RL11"/>
    <property type="match status" value="1"/>
</dbReference>
<comment type="similarity">
    <text evidence="1 7">Belongs to the universal ribosomal protein uL11 family.</text>
</comment>
<feature type="coiled-coil region" evidence="8">
    <location>
        <begin position="167"/>
        <end position="194"/>
    </location>
</feature>